<dbReference type="RefSeq" id="WP_148350275.1">
    <property type="nucleotide sequence ID" value="NZ_JBHSBF010000027.1"/>
</dbReference>
<dbReference type="OrthoDB" id="3481654at2"/>
<gene>
    <name evidence="1" type="ORF">FXF65_13525</name>
</gene>
<evidence type="ECO:0000313" key="1">
    <source>
        <dbReference type="EMBL" id="TYC15125.1"/>
    </source>
</evidence>
<dbReference type="AlphaFoldDB" id="A0A5D0UBW3"/>
<name>A0A5D0UBW3_9ACTN</name>
<comment type="caution">
    <text evidence="1">The sequence shown here is derived from an EMBL/GenBank/DDBJ whole genome shotgun (WGS) entry which is preliminary data.</text>
</comment>
<evidence type="ECO:0008006" key="3">
    <source>
        <dbReference type="Google" id="ProtNLM"/>
    </source>
</evidence>
<proteinExistence type="predicted"/>
<dbReference type="InterPro" id="IPR035439">
    <property type="entry name" value="UPF0145_dom_sf"/>
</dbReference>
<accession>A0A5D0UBW3</accession>
<sequence>MIPIYTTDGVPTAGAGPIEQAWPVWCENSDVGNGLDELAKSAVQRGAHAIIALRINSYFNSHYIRTKYVLVGTAVILAPSD</sequence>
<dbReference type="SUPFAM" id="SSF117782">
    <property type="entry name" value="YbjQ-like"/>
    <property type="match status" value="1"/>
</dbReference>
<dbReference type="Proteomes" id="UP000322634">
    <property type="component" value="Unassembled WGS sequence"/>
</dbReference>
<evidence type="ECO:0000313" key="2">
    <source>
        <dbReference type="Proteomes" id="UP000322634"/>
    </source>
</evidence>
<keyword evidence="2" id="KW-1185">Reference proteome</keyword>
<reference evidence="1 2" key="1">
    <citation type="submission" date="2019-08" db="EMBL/GenBank/DDBJ databases">
        <title>Actinomadura sp. nov. CYP1-5 isolated from mountain soil.</title>
        <authorList>
            <person name="Songsumanus A."/>
            <person name="Kuncharoen N."/>
            <person name="Kudo T."/>
            <person name="Yuki M."/>
            <person name="Igarashi Y."/>
            <person name="Tanasupawat S."/>
        </authorList>
    </citation>
    <scope>NUCLEOTIDE SEQUENCE [LARGE SCALE GENOMIC DNA]</scope>
    <source>
        <strain evidence="1 2">GKU157</strain>
    </source>
</reference>
<organism evidence="1 2">
    <name type="scientific">Actinomadura syzygii</name>
    <dbReference type="NCBI Taxonomy" id="1427538"/>
    <lineage>
        <taxon>Bacteria</taxon>
        <taxon>Bacillati</taxon>
        <taxon>Actinomycetota</taxon>
        <taxon>Actinomycetes</taxon>
        <taxon>Streptosporangiales</taxon>
        <taxon>Thermomonosporaceae</taxon>
        <taxon>Actinomadura</taxon>
    </lineage>
</organism>
<dbReference type="EMBL" id="VSFF01000005">
    <property type="protein sequence ID" value="TYC15125.1"/>
    <property type="molecule type" value="Genomic_DNA"/>
</dbReference>
<protein>
    <recommendedName>
        <fullName evidence="3">Heavy metal-binding domain-containing protein</fullName>
    </recommendedName>
</protein>